<comment type="caution">
    <text evidence="2">The sequence shown here is derived from an EMBL/GenBank/DDBJ whole genome shotgun (WGS) entry which is preliminary data.</text>
</comment>
<dbReference type="EMBL" id="BAABIK010000002">
    <property type="protein sequence ID" value="GAA4928952.1"/>
    <property type="molecule type" value="Genomic_DNA"/>
</dbReference>
<reference evidence="3" key="1">
    <citation type="journal article" date="2019" name="Int. J. Syst. Evol. Microbiol.">
        <title>The Global Catalogue of Microorganisms (GCM) 10K type strain sequencing project: providing services to taxonomists for standard genome sequencing and annotation.</title>
        <authorList>
            <consortium name="The Broad Institute Genomics Platform"/>
            <consortium name="The Broad Institute Genome Sequencing Center for Infectious Disease"/>
            <person name="Wu L."/>
            <person name="Ma J."/>
        </authorList>
    </citation>
    <scope>NUCLEOTIDE SEQUENCE [LARGE SCALE GENOMIC DNA]</scope>
    <source>
        <strain evidence="3">JCM 18123</strain>
    </source>
</reference>
<gene>
    <name evidence="2" type="ORF">GCM10023224_05410</name>
</gene>
<organism evidence="2 3">
    <name type="scientific">Streptomonospora halophila</name>
    <dbReference type="NCBI Taxonomy" id="427369"/>
    <lineage>
        <taxon>Bacteria</taxon>
        <taxon>Bacillati</taxon>
        <taxon>Actinomycetota</taxon>
        <taxon>Actinomycetes</taxon>
        <taxon>Streptosporangiales</taxon>
        <taxon>Nocardiopsidaceae</taxon>
        <taxon>Streptomonospora</taxon>
    </lineage>
</organism>
<keyword evidence="3" id="KW-1185">Reference proteome</keyword>
<dbReference type="RefSeq" id="WP_345555318.1">
    <property type="nucleotide sequence ID" value="NZ_BAABIK010000002.1"/>
</dbReference>
<evidence type="ECO:0000313" key="2">
    <source>
        <dbReference type="EMBL" id="GAA4928952.1"/>
    </source>
</evidence>
<sequence>MSTHPDHDDYDEPVFPEDGAVDELRADADAHDRFRAERRRGFTEDDDG</sequence>
<feature type="compositionally biased region" description="Basic and acidic residues" evidence="1">
    <location>
        <begin position="22"/>
        <end position="48"/>
    </location>
</feature>
<feature type="compositionally biased region" description="Acidic residues" evidence="1">
    <location>
        <begin position="8"/>
        <end position="21"/>
    </location>
</feature>
<accession>A0ABP9G5W4</accession>
<evidence type="ECO:0000313" key="3">
    <source>
        <dbReference type="Proteomes" id="UP001499993"/>
    </source>
</evidence>
<proteinExistence type="predicted"/>
<feature type="region of interest" description="Disordered" evidence="1">
    <location>
        <begin position="1"/>
        <end position="48"/>
    </location>
</feature>
<name>A0ABP9G5W4_9ACTN</name>
<evidence type="ECO:0000256" key="1">
    <source>
        <dbReference type="SAM" id="MobiDB-lite"/>
    </source>
</evidence>
<dbReference type="Proteomes" id="UP001499993">
    <property type="component" value="Unassembled WGS sequence"/>
</dbReference>
<protein>
    <submittedName>
        <fullName evidence="2">Uncharacterized protein</fullName>
    </submittedName>
</protein>